<evidence type="ECO:0000313" key="2">
    <source>
        <dbReference type="Proteomes" id="UP000094801"/>
    </source>
</evidence>
<sequence>MVDIPLQQQQTQSKQIKSNNQALSLKYNRYLSKTLNTLTTSQTLETPLLLKINNIYENDESILKQLQNLKKLNDKLSIKELELNNKLKKSTGKLIKMNLYKGCQDDNEQQQQQQKQKVRKDQRKDIVHDLGHNVAQEKVEKLDQNIRILENCIRLVEMNDSKPILKVKHGLFG</sequence>
<gene>
    <name evidence="1" type="ORF">CANARDRAFT_24082</name>
</gene>
<dbReference type="AlphaFoldDB" id="A0A1E4SXT6"/>
<dbReference type="EMBL" id="KV453857">
    <property type="protein sequence ID" value="ODV84310.1"/>
    <property type="molecule type" value="Genomic_DNA"/>
</dbReference>
<evidence type="ECO:0000313" key="1">
    <source>
        <dbReference type="EMBL" id="ODV84310.1"/>
    </source>
</evidence>
<proteinExistence type="predicted"/>
<dbReference type="OrthoDB" id="4081497at2759"/>
<keyword evidence="2" id="KW-1185">Reference proteome</keyword>
<protein>
    <submittedName>
        <fullName evidence="1">Uncharacterized protein</fullName>
    </submittedName>
</protein>
<reference evidence="2" key="1">
    <citation type="submission" date="2016-04" db="EMBL/GenBank/DDBJ databases">
        <title>Comparative genomics of biotechnologically important yeasts.</title>
        <authorList>
            <consortium name="DOE Joint Genome Institute"/>
            <person name="Riley R."/>
            <person name="Haridas S."/>
            <person name="Wolfe K.H."/>
            <person name="Lopes M.R."/>
            <person name="Hittinger C.T."/>
            <person name="Goker M."/>
            <person name="Salamov A."/>
            <person name="Wisecaver J."/>
            <person name="Long T.M."/>
            <person name="Aerts A.L."/>
            <person name="Barry K."/>
            <person name="Choi C."/>
            <person name="Clum A."/>
            <person name="Coughlan A.Y."/>
            <person name="Deshpande S."/>
            <person name="Douglass A.P."/>
            <person name="Hanson S.J."/>
            <person name="Klenk H.-P."/>
            <person name="Labutti K."/>
            <person name="Lapidus A."/>
            <person name="Lindquist E."/>
            <person name="Lipzen A."/>
            <person name="Meier-Kolthoff J.P."/>
            <person name="Ohm R.A."/>
            <person name="Otillar R.P."/>
            <person name="Pangilinan J."/>
            <person name="Peng Y."/>
            <person name="Rokas A."/>
            <person name="Rosa C.A."/>
            <person name="Scheuner C."/>
            <person name="Sibirny A.A."/>
            <person name="Slot J.C."/>
            <person name="Stielow J.B."/>
            <person name="Sun H."/>
            <person name="Kurtzman C.P."/>
            <person name="Blackwell M."/>
            <person name="Grigoriev I.V."/>
            <person name="Jeffries T.W."/>
        </authorList>
    </citation>
    <scope>NUCLEOTIDE SEQUENCE [LARGE SCALE GENOMIC DNA]</scope>
    <source>
        <strain evidence="2">NRRL YB-2248</strain>
    </source>
</reference>
<organism evidence="1 2">
    <name type="scientific">[Candida] arabinofermentans NRRL YB-2248</name>
    <dbReference type="NCBI Taxonomy" id="983967"/>
    <lineage>
        <taxon>Eukaryota</taxon>
        <taxon>Fungi</taxon>
        <taxon>Dikarya</taxon>
        <taxon>Ascomycota</taxon>
        <taxon>Saccharomycotina</taxon>
        <taxon>Pichiomycetes</taxon>
        <taxon>Pichiales</taxon>
        <taxon>Pichiaceae</taxon>
        <taxon>Ogataea</taxon>
        <taxon>Ogataea/Candida clade</taxon>
    </lineage>
</organism>
<dbReference type="Proteomes" id="UP000094801">
    <property type="component" value="Unassembled WGS sequence"/>
</dbReference>
<accession>A0A1E4SXT6</accession>
<name>A0A1E4SXT6_9ASCO</name>